<organism evidence="1 2">
    <name type="scientific">Candidatus Iainarchaeum sp</name>
    <dbReference type="NCBI Taxonomy" id="3101447"/>
    <lineage>
        <taxon>Archaea</taxon>
        <taxon>Candidatus Iainarchaeota</taxon>
        <taxon>Candidatus Iainarchaeia</taxon>
        <taxon>Candidatus Iainarchaeales</taxon>
        <taxon>Candidatus Iainarchaeaceae</taxon>
        <taxon>Candidatus Iainarchaeum</taxon>
    </lineage>
</organism>
<evidence type="ECO:0000313" key="1">
    <source>
        <dbReference type="EMBL" id="HIH21395.1"/>
    </source>
</evidence>
<dbReference type="InterPro" id="IPR036390">
    <property type="entry name" value="WH_DNA-bd_sf"/>
</dbReference>
<dbReference type="AlphaFoldDB" id="A0A7J4JYQ3"/>
<gene>
    <name evidence="1" type="ORF">HA222_01875</name>
</gene>
<dbReference type="EMBL" id="DUFW01000026">
    <property type="protein sequence ID" value="HIH21395.1"/>
    <property type="molecule type" value="Genomic_DNA"/>
</dbReference>
<dbReference type="Proteomes" id="UP000590964">
    <property type="component" value="Unassembled WGS sequence"/>
</dbReference>
<sequence length="295" mass="33839">MDFDFNFPQLNLKNVSTKERVIYFLSNEWPLSVKQIYNKVSKESKSGISYQAVHKVIKRLEEDGTVVQNGKDYKLSDDWLFSLKKFSDEVHGRYSKTQGKYEVKPSFEGKIVMHFDDYSNFIVTTANLLEKRVLIGNGPNIGVGIFRHVLWPLRFAFSDFELFIKMTKSIPKTYGLILNDTPLDRWIKQQWLSGGFGGLRLGVVFEGVDGDVIIHGDSIIQVRYSEETKKVVDEVYKRNSNLLDIFKEYFTRSLGKKKTSIDVVLTKNSELAAVMRKQILSYFPEAANSTVNSNG</sequence>
<reference evidence="2" key="1">
    <citation type="journal article" date="2020" name="bioRxiv">
        <title>A rank-normalized archaeal taxonomy based on genome phylogeny resolves widespread incomplete and uneven classifications.</title>
        <authorList>
            <person name="Rinke C."/>
            <person name="Chuvochina M."/>
            <person name="Mussig A.J."/>
            <person name="Chaumeil P.-A."/>
            <person name="Waite D.W."/>
            <person name="Whitman W.B."/>
            <person name="Parks D.H."/>
            <person name="Hugenholtz P."/>
        </authorList>
    </citation>
    <scope>NUCLEOTIDE SEQUENCE [LARGE SCALE GENOMIC DNA]</scope>
</reference>
<evidence type="ECO:0000313" key="2">
    <source>
        <dbReference type="Proteomes" id="UP000590964"/>
    </source>
</evidence>
<proteinExistence type="predicted"/>
<name>A0A7J4JYQ3_9ARCH</name>
<protein>
    <submittedName>
        <fullName evidence="1">MarR family transcriptional regulator</fullName>
    </submittedName>
</protein>
<comment type="caution">
    <text evidence="1">The sequence shown here is derived from an EMBL/GenBank/DDBJ whole genome shotgun (WGS) entry which is preliminary data.</text>
</comment>
<accession>A0A7J4JYQ3</accession>
<dbReference type="SUPFAM" id="SSF46785">
    <property type="entry name" value="Winged helix' DNA-binding domain"/>
    <property type="match status" value="1"/>
</dbReference>